<dbReference type="PANTHER" id="PTHR24043:SF8">
    <property type="entry name" value="EGF-LIKE DOMAIN-CONTAINING PROTEIN"/>
    <property type="match status" value="1"/>
</dbReference>
<dbReference type="Gene3D" id="2.60.120.260">
    <property type="entry name" value="Galactose-binding domain-like"/>
    <property type="match status" value="1"/>
</dbReference>
<keyword evidence="1" id="KW-0245">EGF-like domain</keyword>
<protein>
    <submittedName>
        <fullName evidence="2">Multiple epidermal growth factor-like domains 10</fullName>
    </submittedName>
</protein>
<dbReference type="InParanoid" id="K1Q6F4"/>
<dbReference type="Pfam" id="PF22633">
    <property type="entry name" value="F5_F8_type_C_2"/>
    <property type="match status" value="1"/>
</dbReference>
<dbReference type="Gene3D" id="2.170.300.10">
    <property type="entry name" value="Tie2 ligand-binding domain superfamily"/>
    <property type="match status" value="1"/>
</dbReference>
<sequence>MTVNKQLKSETEKLHGIHFWSHCGFWADLTYLRRDGVNIESGSRHMKKYNHNISCLFNHLSFHLSFRDYILPSIGPYFTDIVPLGLIGRDIVILRTDSRDMCFDLTNESITGRAEEWTSPGKTNIAFNKSTYMSSTYDSRTASDNAVDGNKTDLSHTGGQCAISAYGHKTAWWWVDLGDLSSITNITIYYRTDNAPWGCDGGKYGPGCSLTCGACINDTQCHHINGSCPHGCNLGFQGQKCDEECPFGKYGNNCKYDCSPNCKSQNNCSITTGECVDGCQPGWKESHCNHKCDNGTFGRGCGHKCGECFNSTQCNNIDGVCEFGCAPGFLGVTCKDECPFGKYGIGCAYNCSMTCIEQYTCEGTTGKCVGGCQPGWKGVQCDQVVCVHGDVIMDFKA</sequence>
<dbReference type="PANTHER" id="PTHR24043">
    <property type="entry name" value="SCAVENGER RECEPTOR CLASS F"/>
    <property type="match status" value="1"/>
</dbReference>
<dbReference type="SUPFAM" id="SSF49785">
    <property type="entry name" value="Galactose-binding domain-like"/>
    <property type="match status" value="1"/>
</dbReference>
<name>K1Q6F4_MAGGI</name>
<dbReference type="AlphaFoldDB" id="K1Q6F4"/>
<reference evidence="2" key="1">
    <citation type="journal article" date="2012" name="Nature">
        <title>The oyster genome reveals stress adaptation and complexity of shell formation.</title>
        <authorList>
            <person name="Zhang G."/>
            <person name="Fang X."/>
            <person name="Guo X."/>
            <person name="Li L."/>
            <person name="Luo R."/>
            <person name="Xu F."/>
            <person name="Yang P."/>
            <person name="Zhang L."/>
            <person name="Wang X."/>
            <person name="Qi H."/>
            <person name="Xiong Z."/>
            <person name="Que H."/>
            <person name="Xie Y."/>
            <person name="Holland P.W."/>
            <person name="Paps J."/>
            <person name="Zhu Y."/>
            <person name="Wu F."/>
            <person name="Chen Y."/>
            <person name="Wang J."/>
            <person name="Peng C."/>
            <person name="Meng J."/>
            <person name="Yang L."/>
            <person name="Liu J."/>
            <person name="Wen B."/>
            <person name="Zhang N."/>
            <person name="Huang Z."/>
            <person name="Zhu Q."/>
            <person name="Feng Y."/>
            <person name="Mount A."/>
            <person name="Hedgecock D."/>
            <person name="Xu Z."/>
            <person name="Liu Y."/>
            <person name="Domazet-Loso T."/>
            <person name="Du Y."/>
            <person name="Sun X."/>
            <person name="Zhang S."/>
            <person name="Liu B."/>
            <person name="Cheng P."/>
            <person name="Jiang X."/>
            <person name="Li J."/>
            <person name="Fan D."/>
            <person name="Wang W."/>
            <person name="Fu W."/>
            <person name="Wang T."/>
            <person name="Wang B."/>
            <person name="Zhang J."/>
            <person name="Peng Z."/>
            <person name="Li Y."/>
            <person name="Li N."/>
            <person name="Wang J."/>
            <person name="Chen M."/>
            <person name="He Y."/>
            <person name="Tan F."/>
            <person name="Song X."/>
            <person name="Zheng Q."/>
            <person name="Huang R."/>
            <person name="Yang H."/>
            <person name="Du X."/>
            <person name="Chen L."/>
            <person name="Yang M."/>
            <person name="Gaffney P.M."/>
            <person name="Wang S."/>
            <person name="Luo L."/>
            <person name="She Z."/>
            <person name="Ming Y."/>
            <person name="Huang W."/>
            <person name="Zhang S."/>
            <person name="Huang B."/>
            <person name="Zhang Y."/>
            <person name="Qu T."/>
            <person name="Ni P."/>
            <person name="Miao G."/>
            <person name="Wang J."/>
            <person name="Wang Q."/>
            <person name="Steinberg C.E."/>
            <person name="Wang H."/>
            <person name="Li N."/>
            <person name="Qian L."/>
            <person name="Zhang G."/>
            <person name="Li Y."/>
            <person name="Yang H."/>
            <person name="Liu X."/>
            <person name="Wang J."/>
            <person name="Yin Y."/>
            <person name="Wang J."/>
        </authorList>
    </citation>
    <scope>NUCLEOTIDE SEQUENCE [LARGE SCALE GENOMIC DNA]</scope>
    <source>
        <strain evidence="2">05x7-T-G4-1.051#20</strain>
    </source>
</reference>
<gene>
    <name evidence="2" type="ORF">CGI_10002639</name>
</gene>
<accession>K1Q6F4</accession>
<dbReference type="InterPro" id="IPR008979">
    <property type="entry name" value="Galactose-bd-like_sf"/>
</dbReference>
<evidence type="ECO:0000313" key="2">
    <source>
        <dbReference type="EMBL" id="EKC32282.1"/>
    </source>
</evidence>
<dbReference type="InterPro" id="IPR042635">
    <property type="entry name" value="MEGF10/SREC1/2-like"/>
</dbReference>
<dbReference type="HOGENOM" id="CLU_694952_0_0_1"/>
<dbReference type="EMBL" id="JH817646">
    <property type="protein sequence ID" value="EKC32282.1"/>
    <property type="molecule type" value="Genomic_DNA"/>
</dbReference>
<evidence type="ECO:0000256" key="1">
    <source>
        <dbReference type="ARBA" id="ARBA00022536"/>
    </source>
</evidence>
<organism evidence="2">
    <name type="scientific">Magallana gigas</name>
    <name type="common">Pacific oyster</name>
    <name type="synonym">Crassostrea gigas</name>
    <dbReference type="NCBI Taxonomy" id="29159"/>
    <lineage>
        <taxon>Eukaryota</taxon>
        <taxon>Metazoa</taxon>
        <taxon>Spiralia</taxon>
        <taxon>Lophotrochozoa</taxon>
        <taxon>Mollusca</taxon>
        <taxon>Bivalvia</taxon>
        <taxon>Autobranchia</taxon>
        <taxon>Pteriomorphia</taxon>
        <taxon>Ostreida</taxon>
        <taxon>Ostreoidea</taxon>
        <taxon>Ostreidae</taxon>
        <taxon>Magallana</taxon>
    </lineage>
</organism>
<proteinExistence type="predicted"/>
<dbReference type="GO" id="GO:0005044">
    <property type="term" value="F:scavenger receptor activity"/>
    <property type="evidence" value="ECO:0007669"/>
    <property type="project" value="InterPro"/>
</dbReference>